<dbReference type="GO" id="GO:0022857">
    <property type="term" value="F:transmembrane transporter activity"/>
    <property type="evidence" value="ECO:0007669"/>
    <property type="project" value="InterPro"/>
</dbReference>
<feature type="transmembrane region" description="Helical" evidence="5">
    <location>
        <begin position="96"/>
        <end position="113"/>
    </location>
</feature>
<protein>
    <submittedName>
        <fullName evidence="7">CP family cyanate transporter-like MFS transporter</fullName>
    </submittedName>
</protein>
<keyword evidence="4 5" id="KW-0472">Membrane</keyword>
<feature type="transmembrane region" description="Helical" evidence="5">
    <location>
        <begin position="379"/>
        <end position="398"/>
    </location>
</feature>
<sequence length="435" mass="44074">MSVTRAVQPALEPRVGRRTAATKYAHPVLLLVGIVLVALNMRACLAAVSPMVVEIQRTFGLSATASGLITTVPVLFQGVGAPLTPRLTRRFGTERVVLGAVLALGAGVLLRVLPSVAALYAGCVVIGVAIAVLNVSMPGLVKREFPQKAAAMTGVYSTTMLVGATMAAALSVPLEHALGGGWQASLGAWSVLALVAAVAWLPQVLKARQERTVAVTAAASASAQVRGAQAAPVAPAAAAALSKETGTSPWKSGLAWQISVFMGISSLLVYTLVAWMPTILADHGMPRGEAGLVFAFSNLVQVAGAFLVPLLAGRMTRQRGLALVMAALNGAGVLWLLLAPVSGAWFSATVLGLAQGGSLGLGLAFIVLRTDSVLGAARLGGMSQAVGYMVAAAGPVGAGALHQLTGGWDATLLVLLVLAAVAAVAGWGAGRNRTV</sequence>
<feature type="transmembrane region" description="Helical" evidence="5">
    <location>
        <begin position="292"/>
        <end position="313"/>
    </location>
</feature>
<dbReference type="OrthoDB" id="5317164at2"/>
<organism evidence="7 8">
    <name type="scientific">Kitasatospora cineracea</name>
    <dbReference type="NCBI Taxonomy" id="88074"/>
    <lineage>
        <taxon>Bacteria</taxon>
        <taxon>Bacillati</taxon>
        <taxon>Actinomycetota</taxon>
        <taxon>Actinomycetes</taxon>
        <taxon>Kitasatosporales</taxon>
        <taxon>Streptomycetaceae</taxon>
        <taxon>Kitasatospora</taxon>
    </lineage>
</organism>
<dbReference type="EMBL" id="RJVJ01000001">
    <property type="protein sequence ID" value="ROR43097.1"/>
    <property type="molecule type" value="Genomic_DNA"/>
</dbReference>
<evidence type="ECO:0000256" key="2">
    <source>
        <dbReference type="ARBA" id="ARBA00022692"/>
    </source>
</evidence>
<evidence type="ECO:0000313" key="7">
    <source>
        <dbReference type="EMBL" id="ROR43097.1"/>
    </source>
</evidence>
<comment type="caution">
    <text evidence="7">The sequence shown here is derived from an EMBL/GenBank/DDBJ whole genome shotgun (WGS) entry which is preliminary data.</text>
</comment>
<gene>
    <name evidence="7" type="ORF">EDD39_1238</name>
</gene>
<evidence type="ECO:0000256" key="3">
    <source>
        <dbReference type="ARBA" id="ARBA00022989"/>
    </source>
</evidence>
<feature type="transmembrane region" description="Helical" evidence="5">
    <location>
        <begin position="410"/>
        <end position="430"/>
    </location>
</feature>
<dbReference type="InterPro" id="IPR036259">
    <property type="entry name" value="MFS_trans_sf"/>
</dbReference>
<evidence type="ECO:0000313" key="8">
    <source>
        <dbReference type="Proteomes" id="UP000267408"/>
    </source>
</evidence>
<reference evidence="7 8" key="1">
    <citation type="submission" date="2018-11" db="EMBL/GenBank/DDBJ databases">
        <title>Sequencing the genomes of 1000 actinobacteria strains.</title>
        <authorList>
            <person name="Klenk H.-P."/>
        </authorList>
    </citation>
    <scope>NUCLEOTIDE SEQUENCE [LARGE SCALE GENOMIC DNA]</scope>
    <source>
        <strain evidence="7 8">DSM 44780</strain>
    </source>
</reference>
<keyword evidence="2 5" id="KW-0812">Transmembrane</keyword>
<dbReference type="Proteomes" id="UP000267408">
    <property type="component" value="Unassembled WGS sequence"/>
</dbReference>
<feature type="transmembrane region" description="Helical" evidence="5">
    <location>
        <begin position="258"/>
        <end position="280"/>
    </location>
</feature>
<dbReference type="RefSeq" id="WP_123553793.1">
    <property type="nucleotide sequence ID" value="NZ_RJVJ01000001.1"/>
</dbReference>
<dbReference type="PANTHER" id="PTHR23523:SF2">
    <property type="entry name" value="2-NITROIMIDAZOLE TRANSPORTER"/>
    <property type="match status" value="1"/>
</dbReference>
<dbReference type="PROSITE" id="PS50850">
    <property type="entry name" value="MFS"/>
    <property type="match status" value="1"/>
</dbReference>
<feature type="domain" description="Major facilitator superfamily (MFS) profile" evidence="6">
    <location>
        <begin position="26"/>
        <end position="434"/>
    </location>
</feature>
<dbReference type="GO" id="GO:0005886">
    <property type="term" value="C:plasma membrane"/>
    <property type="evidence" value="ECO:0007669"/>
    <property type="project" value="UniProtKB-SubCell"/>
</dbReference>
<evidence type="ECO:0000256" key="1">
    <source>
        <dbReference type="ARBA" id="ARBA00004651"/>
    </source>
</evidence>
<dbReference type="PANTHER" id="PTHR23523">
    <property type="match status" value="1"/>
</dbReference>
<dbReference type="Gene3D" id="1.20.1250.20">
    <property type="entry name" value="MFS general substrate transporter like domains"/>
    <property type="match status" value="2"/>
</dbReference>
<feature type="transmembrane region" description="Helical" evidence="5">
    <location>
        <begin position="28"/>
        <end position="53"/>
    </location>
</feature>
<dbReference type="InterPro" id="IPR011701">
    <property type="entry name" value="MFS"/>
</dbReference>
<proteinExistence type="predicted"/>
<comment type="subcellular location">
    <subcellularLocation>
        <location evidence="1">Cell membrane</location>
        <topology evidence="1">Multi-pass membrane protein</topology>
    </subcellularLocation>
</comment>
<evidence type="ECO:0000256" key="5">
    <source>
        <dbReference type="SAM" id="Phobius"/>
    </source>
</evidence>
<dbReference type="InterPro" id="IPR020846">
    <property type="entry name" value="MFS_dom"/>
</dbReference>
<feature type="transmembrane region" description="Helical" evidence="5">
    <location>
        <begin position="59"/>
        <end position="84"/>
    </location>
</feature>
<feature type="transmembrane region" description="Helical" evidence="5">
    <location>
        <begin position="344"/>
        <end position="367"/>
    </location>
</feature>
<dbReference type="AlphaFoldDB" id="A0A8G1UJZ7"/>
<dbReference type="SUPFAM" id="SSF103473">
    <property type="entry name" value="MFS general substrate transporter"/>
    <property type="match status" value="1"/>
</dbReference>
<feature type="transmembrane region" description="Helical" evidence="5">
    <location>
        <begin position="320"/>
        <end position="338"/>
    </location>
</feature>
<dbReference type="InterPro" id="IPR052524">
    <property type="entry name" value="MFS_Cyanate_Porter"/>
</dbReference>
<dbReference type="Pfam" id="PF07690">
    <property type="entry name" value="MFS_1"/>
    <property type="match status" value="1"/>
</dbReference>
<name>A0A8G1UJZ7_9ACTN</name>
<feature type="transmembrane region" description="Helical" evidence="5">
    <location>
        <begin position="149"/>
        <end position="170"/>
    </location>
</feature>
<evidence type="ECO:0000256" key="4">
    <source>
        <dbReference type="ARBA" id="ARBA00023136"/>
    </source>
</evidence>
<evidence type="ECO:0000259" key="6">
    <source>
        <dbReference type="PROSITE" id="PS50850"/>
    </source>
</evidence>
<keyword evidence="3 5" id="KW-1133">Transmembrane helix</keyword>
<feature type="transmembrane region" description="Helical" evidence="5">
    <location>
        <begin position="119"/>
        <end position="137"/>
    </location>
</feature>
<accession>A0A8G1UJZ7</accession>
<feature type="transmembrane region" description="Helical" evidence="5">
    <location>
        <begin position="182"/>
        <end position="201"/>
    </location>
</feature>
<dbReference type="CDD" id="cd17339">
    <property type="entry name" value="MFS_NIMT_CynX_like"/>
    <property type="match status" value="1"/>
</dbReference>